<gene>
    <name evidence="2" type="ORF">FOZ60_016191</name>
</gene>
<sequence>MVVTRSNKIGDSESIASNASNASRIPRPKTKAKAKSKSSTSYLYDESDDVPSVDSRHPPPIVTATPPTPFSHSTGIKIPAQSSGSTDQDDERLPHDQHVEDPDDLSLKDHPTSVQEHSLRAGGTDPLREDLPSGQEHPLQGDESDPLREDLNLVLDQHRQQGDTDPLRKDPPSVLDPSLRAGDSDPLRRDQLTNPSVDDLHVEGADSLRRSPRASLSGPSLRPDGVHPLRKDHVSTVPSSHLQEEDDSLRKSLSFPGWYSPLQARDLDDPPCRDRPPLVREHRPQPDLQVYDTVHLHLATLAAELLDV</sequence>
<protein>
    <submittedName>
        <fullName evidence="2">Uncharacterized protein</fullName>
    </submittedName>
</protein>
<evidence type="ECO:0000256" key="1">
    <source>
        <dbReference type="SAM" id="MobiDB-lite"/>
    </source>
</evidence>
<feature type="compositionally biased region" description="Polar residues" evidence="1">
    <location>
        <begin position="70"/>
        <end position="86"/>
    </location>
</feature>
<proteinExistence type="predicted"/>
<comment type="caution">
    <text evidence="2">The sequence shown here is derived from an EMBL/GenBank/DDBJ whole genome shotgun (WGS) entry which is preliminary data.</text>
</comment>
<feature type="compositionally biased region" description="Pro residues" evidence="1">
    <location>
        <begin position="58"/>
        <end position="69"/>
    </location>
</feature>
<dbReference type="AlphaFoldDB" id="A0A7J6N5F9"/>
<evidence type="ECO:0000313" key="3">
    <source>
        <dbReference type="Proteomes" id="UP000541610"/>
    </source>
</evidence>
<name>A0A7J6N5F9_PEROL</name>
<feature type="compositionally biased region" description="Basic residues" evidence="1">
    <location>
        <begin position="26"/>
        <end position="36"/>
    </location>
</feature>
<feature type="compositionally biased region" description="Basic and acidic residues" evidence="1">
    <location>
        <begin position="198"/>
        <end position="209"/>
    </location>
</feature>
<feature type="region of interest" description="Disordered" evidence="1">
    <location>
        <begin position="1"/>
        <end position="285"/>
    </location>
</feature>
<dbReference type="Proteomes" id="UP000541610">
    <property type="component" value="Unassembled WGS sequence"/>
</dbReference>
<organism evidence="2 3">
    <name type="scientific">Perkinsus olseni</name>
    <name type="common">Perkinsus atlanticus</name>
    <dbReference type="NCBI Taxonomy" id="32597"/>
    <lineage>
        <taxon>Eukaryota</taxon>
        <taxon>Sar</taxon>
        <taxon>Alveolata</taxon>
        <taxon>Perkinsozoa</taxon>
        <taxon>Perkinsea</taxon>
        <taxon>Perkinsida</taxon>
        <taxon>Perkinsidae</taxon>
        <taxon>Perkinsus</taxon>
    </lineage>
</organism>
<feature type="compositionally biased region" description="Basic and acidic residues" evidence="1">
    <location>
        <begin position="182"/>
        <end position="191"/>
    </location>
</feature>
<accession>A0A7J6N5F9</accession>
<feature type="compositionally biased region" description="Basic and acidic residues" evidence="1">
    <location>
        <begin position="224"/>
        <end position="234"/>
    </location>
</feature>
<feature type="compositionally biased region" description="Basic and acidic residues" evidence="1">
    <location>
        <begin position="91"/>
        <end position="111"/>
    </location>
</feature>
<feature type="compositionally biased region" description="Basic and acidic residues" evidence="1">
    <location>
        <begin position="145"/>
        <end position="171"/>
    </location>
</feature>
<dbReference type="EMBL" id="JABANP010000849">
    <property type="protein sequence ID" value="KAF4678720.1"/>
    <property type="molecule type" value="Genomic_DNA"/>
</dbReference>
<feature type="compositionally biased region" description="Basic and acidic residues" evidence="1">
    <location>
        <begin position="265"/>
        <end position="285"/>
    </location>
</feature>
<reference evidence="2 3" key="1">
    <citation type="submission" date="2020-04" db="EMBL/GenBank/DDBJ databases">
        <title>Perkinsus olseni comparative genomics.</title>
        <authorList>
            <person name="Bogema D.R."/>
        </authorList>
    </citation>
    <scope>NUCLEOTIDE SEQUENCE [LARGE SCALE GENOMIC DNA]</scope>
    <source>
        <strain evidence="2">00978-12</strain>
    </source>
</reference>
<evidence type="ECO:0000313" key="2">
    <source>
        <dbReference type="EMBL" id="KAF4678720.1"/>
    </source>
</evidence>